<accession>I3RY70</accession>
<geneLocation type="plasmid" evidence="1">
    <name>pMOS2</name>
</geneLocation>
<proteinExistence type="predicted"/>
<name>I3RY70_9RHOB</name>
<dbReference type="RefSeq" id="WP_015061665.1">
    <property type="nucleotide sequence ID" value="NC_019319.1"/>
</dbReference>
<organism evidence="1">
    <name type="scientific">Paracoccus marcusii</name>
    <dbReference type="NCBI Taxonomy" id="59779"/>
    <lineage>
        <taxon>Bacteria</taxon>
        <taxon>Pseudomonadati</taxon>
        <taxon>Pseudomonadota</taxon>
        <taxon>Alphaproteobacteria</taxon>
        <taxon>Rhodobacterales</taxon>
        <taxon>Paracoccaceae</taxon>
        <taxon>Paracoccus</taxon>
    </lineage>
</organism>
<dbReference type="EMBL" id="JQ664550">
    <property type="protein sequence ID" value="AFK32957.1"/>
    <property type="molecule type" value="Genomic_DNA"/>
</dbReference>
<keyword evidence="1" id="KW-0614">Plasmid</keyword>
<sequence>MTNVSATNEKVELRRYLFSLAERSLEQAGWRVERIPGSGKGSVRRIVKNDESHVVSIRTTQDTWIAFPRTSDDNGWVTLDDVDFVIPVTVDDRDDPKWAAVYMVEAKEMRERFDRAYLARKAAGHTVQAGRGVWVSMFSTEDPKIVTSVGGGIAVGKTPLLRVKISGSEEVEDKPASEPMTAATSPLTVAEAKKRLAQTFGVDPEKIKIIIEA</sequence>
<dbReference type="AlphaFoldDB" id="I3RY70"/>
<reference evidence="1" key="1">
    <citation type="submission" date="2012-02" db="EMBL/GenBank/DDBJ databases">
        <title>Complete nucleotide sequence of Paracoccus marcusii OS22 plasmid pMOS2.</title>
        <authorList>
            <person name="Maj A."/>
            <person name="Bartosik D."/>
        </authorList>
    </citation>
    <scope>NUCLEOTIDE SEQUENCE</scope>
    <source>
        <strain evidence="1">OS22</strain>
        <plasmid evidence="1">pMOS2</plasmid>
    </source>
</reference>
<evidence type="ECO:0000313" key="1">
    <source>
        <dbReference type="EMBL" id="AFK32957.1"/>
    </source>
</evidence>
<protein>
    <submittedName>
        <fullName evidence="1">Uncharacterized protein</fullName>
    </submittedName>
</protein>